<dbReference type="Pfam" id="PF03607">
    <property type="entry name" value="DCX"/>
    <property type="match status" value="2"/>
</dbReference>
<keyword evidence="1" id="KW-0677">Repeat</keyword>
<dbReference type="Ensembl" id="ENSDCDT00010010183.1">
    <property type="protein sequence ID" value="ENSDCDP00010009694.1"/>
    <property type="gene ID" value="ENSDCDG00010004315.1"/>
</dbReference>
<dbReference type="PANTHER" id="PTHR23004:SF9">
    <property type="entry name" value="DOUBLECORTIN DOMAIN-CONTAINING PROTEIN 2C"/>
    <property type="match status" value="1"/>
</dbReference>
<dbReference type="FunFam" id="3.10.20.230:FF:000004">
    <property type="entry name" value="Doublecortin domain containing 2"/>
    <property type="match status" value="1"/>
</dbReference>
<dbReference type="CDD" id="cd17071">
    <property type="entry name" value="DCX1_DCDC2_like"/>
    <property type="match status" value="1"/>
</dbReference>
<dbReference type="GO" id="GO:0005815">
    <property type="term" value="C:microtubule organizing center"/>
    <property type="evidence" value="ECO:0007669"/>
    <property type="project" value="TreeGrafter"/>
</dbReference>
<dbReference type="InterPro" id="IPR036572">
    <property type="entry name" value="Doublecortin_dom_sf"/>
</dbReference>
<evidence type="ECO:0000259" key="2">
    <source>
        <dbReference type="PROSITE" id="PS50309"/>
    </source>
</evidence>
<protein>
    <recommendedName>
        <fullName evidence="2">Doublecortin domain-containing protein</fullName>
    </recommendedName>
</protein>
<proteinExistence type="predicted"/>
<dbReference type="SUPFAM" id="SSF89837">
    <property type="entry name" value="Doublecortin (DC)"/>
    <property type="match status" value="2"/>
</dbReference>
<dbReference type="AlphaFoldDB" id="A0AAY4ALF9"/>
<accession>A0AAY4ALF9</accession>
<name>A0AAY4ALF9_9TELE</name>
<dbReference type="GeneTree" id="ENSGT00940000164359"/>
<reference evidence="3" key="2">
    <citation type="submission" date="2025-08" db="UniProtKB">
        <authorList>
            <consortium name="Ensembl"/>
        </authorList>
    </citation>
    <scope>IDENTIFICATION</scope>
</reference>
<feature type="domain" description="Doublecortin" evidence="2">
    <location>
        <begin position="17"/>
        <end position="99"/>
    </location>
</feature>
<organism evidence="3 4">
    <name type="scientific">Denticeps clupeoides</name>
    <name type="common">denticle herring</name>
    <dbReference type="NCBI Taxonomy" id="299321"/>
    <lineage>
        <taxon>Eukaryota</taxon>
        <taxon>Metazoa</taxon>
        <taxon>Chordata</taxon>
        <taxon>Craniata</taxon>
        <taxon>Vertebrata</taxon>
        <taxon>Euteleostomi</taxon>
        <taxon>Actinopterygii</taxon>
        <taxon>Neopterygii</taxon>
        <taxon>Teleostei</taxon>
        <taxon>Clupei</taxon>
        <taxon>Clupeiformes</taxon>
        <taxon>Denticipitoidei</taxon>
        <taxon>Denticipitidae</taxon>
        <taxon>Denticeps</taxon>
    </lineage>
</organism>
<feature type="domain" description="Doublecortin" evidence="2">
    <location>
        <begin position="133"/>
        <end position="211"/>
    </location>
</feature>
<evidence type="ECO:0000313" key="3">
    <source>
        <dbReference type="Ensembl" id="ENSDCDP00010009694.1"/>
    </source>
</evidence>
<evidence type="ECO:0000256" key="1">
    <source>
        <dbReference type="ARBA" id="ARBA00022737"/>
    </source>
</evidence>
<dbReference type="Proteomes" id="UP000694580">
    <property type="component" value="Chromosome 1"/>
</dbReference>
<keyword evidence="4" id="KW-1185">Reference proteome</keyword>
<sequence>MTAPPGRALPPQPAPPKTVVVYRNGDVFYPGRKFVINQRTATFESFLGNVTSVIEAPFGAVRNLYTSREGHRILDLDQLEHGESYVAAGRERFKQTSLSSRALSSEPRERLFTLACKSLGALVVHFHAASEIVFTNGGSLVPPARIMIPKYTLRSWENVLAMVTEKVRLRTGAVQRLCRLDGTIVLNAGELENNQYYVAVGAEKFRWLPYFPWVPNKASTRDHSNGSVKANQAVRIGTLPSSITVRTRHRVPRTSLGDGKSCHGDPLPLDRVCRVLQSEGIFFF</sequence>
<dbReference type="Gene3D" id="3.10.20.230">
    <property type="entry name" value="Doublecortin domain"/>
    <property type="match status" value="2"/>
</dbReference>
<reference evidence="3" key="3">
    <citation type="submission" date="2025-09" db="UniProtKB">
        <authorList>
            <consortium name="Ensembl"/>
        </authorList>
    </citation>
    <scope>IDENTIFICATION</scope>
</reference>
<dbReference type="PROSITE" id="PS50309">
    <property type="entry name" value="DC"/>
    <property type="match status" value="2"/>
</dbReference>
<reference evidence="3 4" key="1">
    <citation type="submission" date="2020-06" db="EMBL/GenBank/DDBJ databases">
        <authorList>
            <consortium name="Wellcome Sanger Institute Data Sharing"/>
        </authorList>
    </citation>
    <scope>NUCLEOTIDE SEQUENCE [LARGE SCALE GENOMIC DNA]</scope>
</reference>
<dbReference type="GO" id="GO:0005874">
    <property type="term" value="C:microtubule"/>
    <property type="evidence" value="ECO:0007669"/>
    <property type="project" value="TreeGrafter"/>
</dbReference>
<dbReference type="SMART" id="SM00537">
    <property type="entry name" value="DCX"/>
    <property type="match status" value="2"/>
</dbReference>
<dbReference type="InterPro" id="IPR003533">
    <property type="entry name" value="Doublecortin_dom"/>
</dbReference>
<dbReference type="GO" id="GO:0035556">
    <property type="term" value="P:intracellular signal transduction"/>
    <property type="evidence" value="ECO:0007669"/>
    <property type="project" value="InterPro"/>
</dbReference>
<evidence type="ECO:0000313" key="4">
    <source>
        <dbReference type="Proteomes" id="UP000694580"/>
    </source>
</evidence>
<dbReference type="PANTHER" id="PTHR23004">
    <property type="entry name" value="DOUBLECORTIN DOMAIN CONTAINING 2"/>
    <property type="match status" value="1"/>
</dbReference>